<dbReference type="Gene3D" id="2.60.120.20">
    <property type="match status" value="1"/>
</dbReference>
<protein>
    <submittedName>
        <fullName evidence="4">Coat protein</fullName>
    </submittedName>
</protein>
<evidence type="ECO:0000256" key="1">
    <source>
        <dbReference type="ARBA" id="ARBA00004328"/>
    </source>
</evidence>
<dbReference type="GO" id="GO:0019028">
    <property type="term" value="C:viral capsid"/>
    <property type="evidence" value="ECO:0007669"/>
    <property type="project" value="UniProtKB-KW"/>
</dbReference>
<keyword evidence="2" id="KW-0946">Virion</keyword>
<evidence type="ECO:0000313" key="4">
    <source>
        <dbReference type="EMBL" id="AZF99028.1"/>
    </source>
</evidence>
<dbReference type="InterPro" id="IPR000574">
    <property type="entry name" value="Tymo_coat"/>
</dbReference>
<dbReference type="EMBL" id="MH645153">
    <property type="protein sequence ID" value="AZF99028.1"/>
    <property type="molecule type" value="Genomic_RNA"/>
</dbReference>
<dbReference type="GO" id="GO:0005198">
    <property type="term" value="F:structural molecule activity"/>
    <property type="evidence" value="ECO:0007669"/>
    <property type="project" value="InterPro"/>
</dbReference>
<dbReference type="SUPFAM" id="SSF88633">
    <property type="entry name" value="Positive stranded ssRNA viruses"/>
    <property type="match status" value="1"/>
</dbReference>
<evidence type="ECO:0000259" key="3">
    <source>
        <dbReference type="Pfam" id="PF00983"/>
    </source>
</evidence>
<organism evidence="4">
    <name type="scientific">Ullucus tymovirus 1</name>
    <dbReference type="NCBI Taxonomy" id="2491944"/>
    <lineage>
        <taxon>Viruses</taxon>
        <taxon>Riboviria</taxon>
        <taxon>Orthornavirae</taxon>
        <taxon>Kitrinoviricota</taxon>
        <taxon>Alsuviricetes</taxon>
        <taxon>Tymovirales</taxon>
    </lineage>
</organism>
<keyword evidence="4" id="KW-0167">Capsid protein</keyword>
<accession>A0A3G8FWL0</accession>
<sequence>MEDNSPTLAPQASIKAPGYVLPKPSSELSPAMVLPFQFVATTFGTSETAAQVSLSSSPVITKLTSLYRHAQLIECCAIITPTYLAVANPITINIAWVPANSTASPSDILNVFGGASFTFGGAITTTKAISVPLPIDSINPMLKDSVLYTDTPKLLAYTAAPTTPLKAPSASIQIRGKIRLSSPLLQSN</sequence>
<dbReference type="InterPro" id="IPR029053">
    <property type="entry name" value="Viral_coat"/>
</dbReference>
<comment type="subcellular location">
    <subcellularLocation>
        <location evidence="1">Virion</location>
    </subcellularLocation>
</comment>
<evidence type="ECO:0000256" key="2">
    <source>
        <dbReference type="ARBA" id="ARBA00022844"/>
    </source>
</evidence>
<feature type="domain" description="Tymovirus coat protein" evidence="3">
    <location>
        <begin position="31"/>
        <end position="185"/>
    </location>
</feature>
<dbReference type="Pfam" id="PF00983">
    <property type="entry name" value="Tymo_coat"/>
    <property type="match status" value="1"/>
</dbReference>
<proteinExistence type="predicted"/>
<name>A0A3G8FWL0_9VIRU</name>
<reference evidence="4" key="1">
    <citation type="journal article" date="2018" name="Plant Pathol.">
        <title>Using High Throughput Sequencing in support of a plant health outbreak reveals novel viruses in Ullucus tuberosus (Basellaceae).</title>
        <authorList>
            <person name="Fox A."/>
            <person name="Fowkes A."/>
            <person name="Skelton A."/>
            <person name="Harju V."/>
            <person name="Buxton-Kirk A."/>
            <person name="Kelly M."/>
            <person name="Forde S."/>
            <person name="Pufal H."/>
            <person name="Conyers C."/>
            <person name="Ward R."/>
            <person name="Weekes R."/>
            <person name="Boonham N."/>
            <person name="Adams I."/>
        </authorList>
    </citation>
    <scope>NUCLEOTIDE SEQUENCE</scope>
    <source>
        <strain evidence="4">UTyV1</strain>
    </source>
</reference>